<dbReference type="RefSeq" id="WP_168100302.1">
    <property type="nucleotide sequence ID" value="NZ_JAATEN010000002.1"/>
</dbReference>
<comment type="caution">
    <text evidence="2">The sequence shown here is derived from an EMBL/GenBank/DDBJ whole genome shotgun (WGS) entry which is preliminary data.</text>
</comment>
<evidence type="ECO:0000256" key="1">
    <source>
        <dbReference type="SAM" id="SignalP"/>
    </source>
</evidence>
<proteinExistence type="predicted"/>
<dbReference type="SUPFAM" id="SSF49695">
    <property type="entry name" value="gamma-Crystallin-like"/>
    <property type="match status" value="1"/>
</dbReference>
<keyword evidence="3" id="KW-1185">Reference proteome</keyword>
<dbReference type="Proteomes" id="UP000695264">
    <property type="component" value="Unassembled WGS sequence"/>
</dbReference>
<sequence length="143" mass="15109">MRFTVPRRFAAAAAGVVMTAGAGIFVTAPTAQAAYADCPQESGYLCFWKDANYAGSPGKLSGSNTRWSAFAHSSCQTGTWDNCASSIANEGLSCEAVVYENPNYGGSSWVINRDTSAANLVNWSKPSGGNWNDAISSNSWWCG</sequence>
<protein>
    <submittedName>
        <fullName evidence="2">Peptidase inhibitor family I36 protein</fullName>
    </submittedName>
</protein>
<accession>A0ABX1BPQ4</accession>
<keyword evidence="1" id="KW-0732">Signal</keyword>
<gene>
    <name evidence="2" type="ORF">HCK00_03930</name>
</gene>
<dbReference type="EMBL" id="JAATEN010000002">
    <property type="protein sequence ID" value="NJP99713.1"/>
    <property type="molecule type" value="Genomic_DNA"/>
</dbReference>
<dbReference type="Pfam" id="PF03995">
    <property type="entry name" value="Inhibitor_I36"/>
    <property type="match status" value="1"/>
</dbReference>
<dbReference type="Gene3D" id="2.60.20.10">
    <property type="entry name" value="Crystallins"/>
    <property type="match status" value="1"/>
</dbReference>
<reference evidence="2 3" key="1">
    <citation type="submission" date="2020-03" db="EMBL/GenBank/DDBJ databases">
        <title>WGS of actinomycetes isolated from Thailand.</title>
        <authorList>
            <person name="Thawai C."/>
        </authorList>
    </citation>
    <scope>NUCLEOTIDE SEQUENCE [LARGE SCALE GENOMIC DNA]</scope>
    <source>
        <strain evidence="2 3">PLAI 1-29</strain>
    </source>
</reference>
<name>A0ABX1BPQ4_9ACTN</name>
<evidence type="ECO:0000313" key="2">
    <source>
        <dbReference type="EMBL" id="NJP99713.1"/>
    </source>
</evidence>
<organism evidence="2 3">
    <name type="scientific">Streptomyces zingiberis</name>
    <dbReference type="NCBI Taxonomy" id="2053010"/>
    <lineage>
        <taxon>Bacteria</taxon>
        <taxon>Bacillati</taxon>
        <taxon>Actinomycetota</taxon>
        <taxon>Actinomycetes</taxon>
        <taxon>Kitasatosporales</taxon>
        <taxon>Streptomycetaceae</taxon>
        <taxon>Streptomyces</taxon>
    </lineage>
</organism>
<feature type="chain" id="PRO_5045500232" evidence="1">
    <location>
        <begin position="34"/>
        <end position="143"/>
    </location>
</feature>
<dbReference type="InterPro" id="IPR011024">
    <property type="entry name" value="G_crystallin-like"/>
</dbReference>
<feature type="signal peptide" evidence="1">
    <location>
        <begin position="1"/>
        <end position="33"/>
    </location>
</feature>
<evidence type="ECO:0000313" key="3">
    <source>
        <dbReference type="Proteomes" id="UP000695264"/>
    </source>
</evidence>